<keyword evidence="2" id="KW-1003">Cell membrane</keyword>
<dbReference type="PANTHER" id="PTHR30485:SF2">
    <property type="entry name" value="BLL0597 PROTEIN"/>
    <property type="match status" value="1"/>
</dbReference>
<organism evidence="8 9">
    <name type="scientific">Zoogloea oleivorans</name>
    <dbReference type="NCBI Taxonomy" id="1552750"/>
    <lineage>
        <taxon>Bacteria</taxon>
        <taxon>Pseudomonadati</taxon>
        <taxon>Pseudomonadota</taxon>
        <taxon>Betaproteobacteria</taxon>
        <taxon>Rhodocyclales</taxon>
        <taxon>Zoogloeaceae</taxon>
        <taxon>Zoogloea</taxon>
    </lineage>
</organism>
<keyword evidence="3 6" id="KW-0812">Transmembrane</keyword>
<gene>
    <name evidence="8" type="ORF">ETQ85_23350</name>
</gene>
<dbReference type="Pfam" id="PF01292">
    <property type="entry name" value="Ni_hydr_CYTB"/>
    <property type="match status" value="1"/>
</dbReference>
<dbReference type="InterPro" id="IPR051542">
    <property type="entry name" value="Hydrogenase_cytochrome"/>
</dbReference>
<evidence type="ECO:0000259" key="7">
    <source>
        <dbReference type="Pfam" id="PF01292"/>
    </source>
</evidence>
<evidence type="ECO:0000256" key="5">
    <source>
        <dbReference type="ARBA" id="ARBA00023136"/>
    </source>
</evidence>
<evidence type="ECO:0000313" key="9">
    <source>
        <dbReference type="Proteomes" id="UP000389128"/>
    </source>
</evidence>
<comment type="caution">
    <text evidence="8">The sequence shown here is derived from an EMBL/GenBank/DDBJ whole genome shotgun (WGS) entry which is preliminary data.</text>
</comment>
<dbReference type="RefSeq" id="WP_148581456.1">
    <property type="nucleotide sequence ID" value="NZ_SDKK01000035.1"/>
</dbReference>
<keyword evidence="9" id="KW-1185">Reference proteome</keyword>
<reference evidence="8 9" key="1">
    <citation type="submission" date="2019-01" db="EMBL/GenBank/DDBJ databases">
        <title>Zoogloea oleivorans genome sequencing and assembly.</title>
        <authorList>
            <person name="Tancsics A."/>
            <person name="Farkas M."/>
            <person name="Kriszt B."/>
            <person name="Maroti G."/>
            <person name="Horvath B."/>
        </authorList>
    </citation>
    <scope>NUCLEOTIDE SEQUENCE [LARGE SCALE GENOMIC DNA]</scope>
    <source>
        <strain evidence="8 9">Buc</strain>
    </source>
</reference>
<evidence type="ECO:0000256" key="1">
    <source>
        <dbReference type="ARBA" id="ARBA00004651"/>
    </source>
</evidence>
<feature type="domain" description="Cytochrome b561 bacterial/Ni-hydrogenase" evidence="7">
    <location>
        <begin position="6"/>
        <end position="176"/>
    </location>
</feature>
<evidence type="ECO:0000256" key="2">
    <source>
        <dbReference type="ARBA" id="ARBA00022475"/>
    </source>
</evidence>
<evidence type="ECO:0000313" key="8">
    <source>
        <dbReference type="EMBL" id="TYC52033.1"/>
    </source>
</evidence>
<feature type="transmembrane region" description="Helical" evidence="6">
    <location>
        <begin position="38"/>
        <end position="59"/>
    </location>
</feature>
<protein>
    <submittedName>
        <fullName evidence="8">Cytochrome B</fullName>
    </submittedName>
</protein>
<evidence type="ECO:0000256" key="6">
    <source>
        <dbReference type="SAM" id="Phobius"/>
    </source>
</evidence>
<dbReference type="InterPro" id="IPR011577">
    <property type="entry name" value="Cyt_b561_bac/Ni-Hgenase"/>
</dbReference>
<feature type="transmembrane region" description="Helical" evidence="6">
    <location>
        <begin position="92"/>
        <end position="113"/>
    </location>
</feature>
<proteinExistence type="predicted"/>
<keyword evidence="5 6" id="KW-0472">Membrane</keyword>
<keyword evidence="4 6" id="KW-1133">Transmembrane helix</keyword>
<dbReference type="GO" id="GO:0009055">
    <property type="term" value="F:electron transfer activity"/>
    <property type="evidence" value="ECO:0007669"/>
    <property type="project" value="InterPro"/>
</dbReference>
<dbReference type="Proteomes" id="UP000389128">
    <property type="component" value="Unassembled WGS sequence"/>
</dbReference>
<dbReference type="AlphaFoldDB" id="A0A6C2CF26"/>
<accession>A0A6C2CF26</accession>
<dbReference type="EMBL" id="SDKK01000035">
    <property type="protein sequence ID" value="TYC52033.1"/>
    <property type="molecule type" value="Genomic_DNA"/>
</dbReference>
<feature type="transmembrane region" description="Helical" evidence="6">
    <location>
        <begin position="142"/>
        <end position="164"/>
    </location>
</feature>
<feature type="transmembrane region" description="Helical" evidence="6">
    <location>
        <begin position="196"/>
        <end position="215"/>
    </location>
</feature>
<dbReference type="Gene3D" id="1.20.950.20">
    <property type="entry name" value="Transmembrane di-heme cytochromes, Chain C"/>
    <property type="match status" value="1"/>
</dbReference>
<evidence type="ECO:0000256" key="4">
    <source>
        <dbReference type="ARBA" id="ARBA00022989"/>
    </source>
</evidence>
<name>A0A6C2CF26_9RHOO</name>
<dbReference type="GO" id="GO:0020037">
    <property type="term" value="F:heme binding"/>
    <property type="evidence" value="ECO:0007669"/>
    <property type="project" value="TreeGrafter"/>
</dbReference>
<dbReference type="SUPFAM" id="SSF81342">
    <property type="entry name" value="Transmembrane di-heme cytochromes"/>
    <property type="match status" value="1"/>
</dbReference>
<evidence type="ECO:0000256" key="3">
    <source>
        <dbReference type="ARBA" id="ARBA00022692"/>
    </source>
</evidence>
<dbReference type="OrthoDB" id="196472at2"/>
<comment type="subcellular location">
    <subcellularLocation>
        <location evidence="1">Cell membrane</location>
        <topology evidence="1">Multi-pass membrane protein</topology>
    </subcellularLocation>
</comment>
<dbReference type="GO" id="GO:0022904">
    <property type="term" value="P:respiratory electron transport chain"/>
    <property type="evidence" value="ECO:0007669"/>
    <property type="project" value="InterPro"/>
</dbReference>
<sequence>MNRQRVWDLPIRLFHWSLVISIVFAYVSGQIGGNLIDWHGRAGFLIVGLVVFRIVWGLIGSPTARFASFVRGPGAIRAYLRGEWRGIGHNPIGALSVLGLLALVAAQATTGLFTNDDIAYQGPLADLVGKDQSDRFHSLHAWLQNGLLALVVLHVGAIVFYLHVKKENLVKPMITGWREVTPQAARASSTPAPRGGGFPAFIIAVLIAAGATYAATGGLLPATPAAPAQPAAAAPAW</sequence>
<dbReference type="InterPro" id="IPR016174">
    <property type="entry name" value="Di-haem_cyt_TM"/>
</dbReference>
<feature type="transmembrane region" description="Helical" evidence="6">
    <location>
        <begin position="12"/>
        <end position="32"/>
    </location>
</feature>
<dbReference type="GO" id="GO:0005886">
    <property type="term" value="C:plasma membrane"/>
    <property type="evidence" value="ECO:0007669"/>
    <property type="project" value="UniProtKB-SubCell"/>
</dbReference>
<dbReference type="PANTHER" id="PTHR30485">
    <property type="entry name" value="NI/FE-HYDROGENASE 1 B-TYPE CYTOCHROME SUBUNIT"/>
    <property type="match status" value="1"/>
</dbReference>